<protein>
    <submittedName>
        <fullName evidence="1">Uncharacterized protein</fullName>
    </submittedName>
</protein>
<sequence length="144" mass="15265">MHGPEIKIPVADTRRIEVVANGLLFWRGSQLAFDATIVSPLTRLGDARPRADVDPGSALAAAASHRHQTYPQLARAQCCRFIVAGVEIGGRFGTTLCSSGTRTLLSVAGYGAYAASLLELPPADSLCDGPVPELHDVLADARWD</sequence>
<comment type="caution">
    <text evidence="1">The sequence shown here is derived from an EMBL/GenBank/DDBJ whole genome shotgun (WGS) entry which is preliminary data.</text>
</comment>
<evidence type="ECO:0000313" key="2">
    <source>
        <dbReference type="Proteomes" id="UP000186817"/>
    </source>
</evidence>
<evidence type="ECO:0000313" key="1">
    <source>
        <dbReference type="EMBL" id="OLP84021.1"/>
    </source>
</evidence>
<reference evidence="1 2" key="1">
    <citation type="submission" date="2016-02" db="EMBL/GenBank/DDBJ databases">
        <title>Genome analysis of coral dinoflagellate symbionts highlights evolutionary adaptations to a symbiotic lifestyle.</title>
        <authorList>
            <person name="Aranda M."/>
            <person name="Li Y."/>
            <person name="Liew Y.J."/>
            <person name="Baumgarten S."/>
            <person name="Simakov O."/>
            <person name="Wilson M."/>
            <person name="Piel J."/>
            <person name="Ashoor H."/>
            <person name="Bougouffa S."/>
            <person name="Bajic V.B."/>
            <person name="Ryu T."/>
            <person name="Ravasi T."/>
            <person name="Bayer T."/>
            <person name="Micklem G."/>
            <person name="Kim H."/>
            <person name="Bhak J."/>
            <person name="Lajeunesse T.C."/>
            <person name="Voolstra C.R."/>
        </authorList>
    </citation>
    <scope>NUCLEOTIDE SEQUENCE [LARGE SCALE GENOMIC DNA]</scope>
    <source>
        <strain evidence="1 2">CCMP2467</strain>
    </source>
</reference>
<gene>
    <name evidence="1" type="ORF">AK812_SmicGene35145</name>
</gene>
<accession>A0A1Q9CM71</accession>
<proteinExistence type="predicted"/>
<organism evidence="1 2">
    <name type="scientific">Symbiodinium microadriaticum</name>
    <name type="common">Dinoflagellate</name>
    <name type="synonym">Zooxanthella microadriatica</name>
    <dbReference type="NCBI Taxonomy" id="2951"/>
    <lineage>
        <taxon>Eukaryota</taxon>
        <taxon>Sar</taxon>
        <taxon>Alveolata</taxon>
        <taxon>Dinophyceae</taxon>
        <taxon>Suessiales</taxon>
        <taxon>Symbiodiniaceae</taxon>
        <taxon>Symbiodinium</taxon>
    </lineage>
</organism>
<dbReference type="AlphaFoldDB" id="A0A1Q9CM71"/>
<name>A0A1Q9CM71_SYMMI</name>
<keyword evidence="2" id="KW-1185">Reference proteome</keyword>
<dbReference type="Proteomes" id="UP000186817">
    <property type="component" value="Unassembled WGS sequence"/>
</dbReference>
<dbReference type="EMBL" id="LSRX01001074">
    <property type="protein sequence ID" value="OLP84021.1"/>
    <property type="molecule type" value="Genomic_DNA"/>
</dbReference>